<accession>A0A5D4JNE9</accession>
<dbReference type="PANTHER" id="PTHR30349:SF64">
    <property type="entry name" value="PROPHAGE INTEGRASE INTD-RELATED"/>
    <property type="match status" value="1"/>
</dbReference>
<evidence type="ECO:0000259" key="5">
    <source>
        <dbReference type="PROSITE" id="PS51898"/>
    </source>
</evidence>
<sequence>MLSPNCQVDGRLSQFLARSSFSRLEPESKRSYTTDYCVFFDFLWVRGKNWDEATSSDLWDFEDWRTRSIRNPEKVGGARWNRGLAALGRLYSWAVKQQYVSVSPVETREAIGRQGQVVEVPAARAKDARSSNVRWLTPRAFRRWVDVGLRGFSADGVPDAAWAGRLADRNSAFANLLFSSGVRLTEGASLLTLEIPNLTMDERRYYASRLAPMVTKSKRARTFYVASPVVGELETYCESTRAASIRRAQRQGRYEKLPQLRLVTSVSGHRVKVLHWRDRDGTVGKTALAQASVEERALLFAEGPDGPEPLWVWLNESGMPFQPSSWEGIFRIATDRCQKVLAETIAEPPFCTPHMCRHSFALYMLVVLHHVMDVRLGLTPQERRDFLLLYGDPWRMVQDLLGHADVETTRKIYLAPVSDLQLHSLIATPGRAPDDSTDSAVDDVSWILAQLAAETSRIQDLRDDWAVL</sequence>
<dbReference type="PROSITE" id="PS51900">
    <property type="entry name" value="CB"/>
    <property type="match status" value="1"/>
</dbReference>
<comment type="caution">
    <text evidence="7">The sequence shown here is derived from an EMBL/GenBank/DDBJ whole genome shotgun (WGS) entry which is preliminary data.</text>
</comment>
<feature type="domain" description="Core-binding (CB)" evidence="6">
    <location>
        <begin position="12"/>
        <end position="95"/>
    </location>
</feature>
<dbReference type="Proteomes" id="UP000323242">
    <property type="component" value="Unassembled WGS sequence"/>
</dbReference>
<keyword evidence="8" id="KW-1185">Reference proteome</keyword>
<proteinExistence type="inferred from homology"/>
<dbReference type="Gene3D" id="1.10.150.130">
    <property type="match status" value="1"/>
</dbReference>
<evidence type="ECO:0000313" key="8">
    <source>
        <dbReference type="Proteomes" id="UP000323242"/>
    </source>
</evidence>
<reference evidence="7 8" key="1">
    <citation type="submission" date="2019-08" db="EMBL/GenBank/DDBJ databases">
        <title>Draft genome for granaticin producer strain Streptomyces parvus C05.</title>
        <authorList>
            <person name="Gonzalez-Pimentel J.L."/>
        </authorList>
    </citation>
    <scope>NUCLEOTIDE SEQUENCE [LARGE SCALE GENOMIC DNA]</scope>
    <source>
        <strain evidence="7 8">C05</strain>
    </source>
</reference>
<name>A0A5D4JNE9_9ACTN</name>
<dbReference type="SUPFAM" id="SSF56349">
    <property type="entry name" value="DNA breaking-rejoining enzymes"/>
    <property type="match status" value="2"/>
</dbReference>
<organism evidence="7 8">
    <name type="scientific">Streptomyces parvus</name>
    <dbReference type="NCBI Taxonomy" id="66428"/>
    <lineage>
        <taxon>Bacteria</taxon>
        <taxon>Bacillati</taxon>
        <taxon>Actinomycetota</taxon>
        <taxon>Actinomycetes</taxon>
        <taxon>Kitasatosporales</taxon>
        <taxon>Streptomycetaceae</taxon>
        <taxon>Streptomyces</taxon>
    </lineage>
</organism>
<dbReference type="InterPro" id="IPR010998">
    <property type="entry name" value="Integrase_recombinase_N"/>
</dbReference>
<evidence type="ECO:0000313" key="7">
    <source>
        <dbReference type="EMBL" id="TYR65163.1"/>
    </source>
</evidence>
<dbReference type="InterPro" id="IPR013762">
    <property type="entry name" value="Integrase-like_cat_sf"/>
</dbReference>
<feature type="domain" description="Tyr recombinase" evidence="5">
    <location>
        <begin position="131"/>
        <end position="427"/>
    </location>
</feature>
<evidence type="ECO:0000256" key="2">
    <source>
        <dbReference type="ARBA" id="ARBA00023125"/>
    </source>
</evidence>
<dbReference type="PANTHER" id="PTHR30349">
    <property type="entry name" value="PHAGE INTEGRASE-RELATED"/>
    <property type="match status" value="1"/>
</dbReference>
<dbReference type="PROSITE" id="PS51898">
    <property type="entry name" value="TYR_RECOMBINASE"/>
    <property type="match status" value="1"/>
</dbReference>
<dbReference type="InterPro" id="IPR050090">
    <property type="entry name" value="Tyrosine_recombinase_XerCD"/>
</dbReference>
<dbReference type="GO" id="GO:0003677">
    <property type="term" value="F:DNA binding"/>
    <property type="evidence" value="ECO:0007669"/>
    <property type="project" value="UniProtKB-UniRule"/>
</dbReference>
<dbReference type="EMBL" id="VSZQ01000030">
    <property type="protein sequence ID" value="TYR65163.1"/>
    <property type="molecule type" value="Genomic_DNA"/>
</dbReference>
<dbReference type="InterPro" id="IPR002104">
    <property type="entry name" value="Integrase_catalytic"/>
</dbReference>
<dbReference type="GO" id="GO:0015074">
    <property type="term" value="P:DNA integration"/>
    <property type="evidence" value="ECO:0007669"/>
    <property type="project" value="InterPro"/>
</dbReference>
<protein>
    <submittedName>
        <fullName evidence="7">Integrase</fullName>
    </submittedName>
</protein>
<gene>
    <name evidence="7" type="ORF">FY004_07755</name>
</gene>
<dbReference type="Gene3D" id="1.10.443.10">
    <property type="entry name" value="Intergrase catalytic core"/>
    <property type="match status" value="1"/>
</dbReference>
<dbReference type="AlphaFoldDB" id="A0A5D4JNE9"/>
<evidence type="ECO:0000256" key="4">
    <source>
        <dbReference type="PROSITE-ProRule" id="PRU01248"/>
    </source>
</evidence>
<evidence type="ECO:0000256" key="3">
    <source>
        <dbReference type="ARBA" id="ARBA00023172"/>
    </source>
</evidence>
<keyword evidence="3" id="KW-0233">DNA recombination</keyword>
<evidence type="ECO:0000259" key="6">
    <source>
        <dbReference type="PROSITE" id="PS51900"/>
    </source>
</evidence>
<keyword evidence="2 4" id="KW-0238">DNA-binding</keyword>
<dbReference type="InterPro" id="IPR011010">
    <property type="entry name" value="DNA_brk_join_enz"/>
</dbReference>
<dbReference type="InterPro" id="IPR044068">
    <property type="entry name" value="CB"/>
</dbReference>
<evidence type="ECO:0000256" key="1">
    <source>
        <dbReference type="ARBA" id="ARBA00008857"/>
    </source>
</evidence>
<comment type="similarity">
    <text evidence="1">Belongs to the 'phage' integrase family.</text>
</comment>
<dbReference type="GO" id="GO:0006310">
    <property type="term" value="P:DNA recombination"/>
    <property type="evidence" value="ECO:0007669"/>
    <property type="project" value="UniProtKB-KW"/>
</dbReference>